<protein>
    <recommendedName>
        <fullName evidence="2 3">EGF-like domain-containing protein</fullName>
    </recommendedName>
</protein>
<proteinExistence type="predicted"/>
<keyword evidence="1" id="KW-0732">Signal</keyword>
<dbReference type="Proteomes" id="UP001164746">
    <property type="component" value="Chromosome 5"/>
</dbReference>
<evidence type="ECO:0000259" key="3">
    <source>
        <dbReference type="PROSITE" id="PS01186"/>
    </source>
</evidence>
<dbReference type="EMBL" id="CP111016">
    <property type="protein sequence ID" value="WAR04152.1"/>
    <property type="molecule type" value="Genomic_DNA"/>
</dbReference>
<evidence type="ECO:0000313" key="5">
    <source>
        <dbReference type="Proteomes" id="UP001164746"/>
    </source>
</evidence>
<accession>A0ABY7E5T3</accession>
<dbReference type="PROSITE" id="PS00022">
    <property type="entry name" value="EGF_1"/>
    <property type="match status" value="1"/>
</dbReference>
<gene>
    <name evidence="4" type="ORF">MAR_019521</name>
</gene>
<feature type="chain" id="PRO_5046133340" description="EGF-like domain-containing protein" evidence="1">
    <location>
        <begin position="21"/>
        <end position="322"/>
    </location>
</feature>
<feature type="signal peptide" evidence="1">
    <location>
        <begin position="1"/>
        <end position="20"/>
    </location>
</feature>
<organism evidence="4 5">
    <name type="scientific">Mya arenaria</name>
    <name type="common">Soft-shell clam</name>
    <dbReference type="NCBI Taxonomy" id="6604"/>
    <lineage>
        <taxon>Eukaryota</taxon>
        <taxon>Metazoa</taxon>
        <taxon>Spiralia</taxon>
        <taxon>Lophotrochozoa</taxon>
        <taxon>Mollusca</taxon>
        <taxon>Bivalvia</taxon>
        <taxon>Autobranchia</taxon>
        <taxon>Heteroconchia</taxon>
        <taxon>Euheterodonta</taxon>
        <taxon>Imparidentia</taxon>
        <taxon>Neoheterodontei</taxon>
        <taxon>Myida</taxon>
        <taxon>Myoidea</taxon>
        <taxon>Myidae</taxon>
        <taxon>Mya</taxon>
    </lineage>
</organism>
<feature type="domain" description="EGF-like" evidence="2 3">
    <location>
        <begin position="49"/>
        <end position="60"/>
    </location>
</feature>
<dbReference type="PROSITE" id="PS01186">
    <property type="entry name" value="EGF_2"/>
    <property type="match status" value="1"/>
</dbReference>
<name>A0ABY7E5T3_MYAAR</name>
<reference evidence="4" key="1">
    <citation type="submission" date="2022-11" db="EMBL/GenBank/DDBJ databases">
        <title>Centuries of genome instability and evolution in soft-shell clam transmissible cancer (bioRxiv).</title>
        <authorList>
            <person name="Hart S.F.M."/>
            <person name="Yonemitsu M.A."/>
            <person name="Giersch R.M."/>
            <person name="Beal B.F."/>
            <person name="Arriagada G."/>
            <person name="Davis B.W."/>
            <person name="Ostrander E.A."/>
            <person name="Goff S.P."/>
            <person name="Metzger M.J."/>
        </authorList>
    </citation>
    <scope>NUCLEOTIDE SEQUENCE</scope>
    <source>
        <strain evidence="4">MELC-2E11</strain>
        <tissue evidence="4">Siphon/mantle</tissue>
    </source>
</reference>
<evidence type="ECO:0000256" key="1">
    <source>
        <dbReference type="SAM" id="SignalP"/>
    </source>
</evidence>
<evidence type="ECO:0000259" key="2">
    <source>
        <dbReference type="PROSITE" id="PS00022"/>
    </source>
</evidence>
<keyword evidence="5" id="KW-1185">Reference proteome</keyword>
<dbReference type="InterPro" id="IPR000742">
    <property type="entry name" value="EGF"/>
</dbReference>
<sequence>MGVHAYVFILSSLMNSLSCGIDVANTRSKRGFSICNDGGGSYVDQTGSCQCAPGWEGPLCQTEMSTYKAKLQAQKSLEFYLQSVGLYTDADIPAIHGEFTQLFSTINTFHRVFVEILRYEQDPNLTKLHLDVFYISVPLADVVHRTSMNIFNVTTGDIPIVIEGKLLTFDQASPALVKNTADSQLYVGISSEMKTNTCYIYDVINACENKGKCLPYEGKPACMSNQRARKWWTEMPDGTVRLPRLSLEEKIQYDTFKEQTQTRQTPANVKVTYRSGEPINTYTAMNLKDFEITNPGGKKNRPGSESEVQVYQLLETGRLEHF</sequence>
<evidence type="ECO:0000313" key="4">
    <source>
        <dbReference type="EMBL" id="WAR04152.1"/>
    </source>
</evidence>